<evidence type="ECO:0000256" key="1">
    <source>
        <dbReference type="SAM" id="MobiDB-lite"/>
    </source>
</evidence>
<evidence type="ECO:0000313" key="3">
    <source>
        <dbReference type="RefSeq" id="XP_022245409.1"/>
    </source>
</evidence>
<feature type="region of interest" description="Disordered" evidence="1">
    <location>
        <begin position="44"/>
        <end position="90"/>
    </location>
</feature>
<proteinExistence type="predicted"/>
<dbReference type="Proteomes" id="UP000694941">
    <property type="component" value="Unplaced"/>
</dbReference>
<protein>
    <submittedName>
        <fullName evidence="3">Uncharacterized protein LOC106462437</fullName>
    </submittedName>
</protein>
<evidence type="ECO:0000313" key="2">
    <source>
        <dbReference type="Proteomes" id="UP000694941"/>
    </source>
</evidence>
<feature type="compositionally biased region" description="Polar residues" evidence="1">
    <location>
        <begin position="50"/>
        <end position="63"/>
    </location>
</feature>
<dbReference type="RefSeq" id="XP_022245409.1">
    <property type="nucleotide sequence ID" value="XM_022389701.1"/>
</dbReference>
<gene>
    <name evidence="3" type="primary">LOC106462437</name>
</gene>
<name>A0ABM1SP53_LIMPO</name>
<reference evidence="3" key="1">
    <citation type="submission" date="2025-08" db="UniProtKB">
        <authorList>
            <consortium name="RefSeq"/>
        </authorList>
    </citation>
    <scope>IDENTIFICATION</scope>
    <source>
        <tissue evidence="3">Muscle</tissue>
    </source>
</reference>
<sequence length="1139" mass="128671">MQHQKESHFIKNCIHQKRLEAFVCVFKQGYSDSVRQRVNPEKIDYKTQENSRTLQPENSSSTKRSFKRLNKSKSESALYKTTNSATTRLPRPRSLNNIVKTKYFNCQLDNNTLVSSSISDIHITSWNGASEEIEHNPIKSDCISTCVVDSFTKVQKDLTNKVEETSCADKSPCHVISCKKPVSGSSRIWETACPSHSENDMEQNQKLKPLFFPIKNECITSGPLNSSLLQDSLNSFQESKVSQLKKKFDQNLVQNSFDKNLYIGTVSKNEVFHNNPLAMHNINTRPSSSNMIQQTSKKCDTTSKSYSRNEPKADIASVTSSPKPQMSFVQQAIMNYENLSHLSSESQRIKKSDIPTKSVENLNYQVSWKISRKTTLLHTNKTSCSDNIEDKETEMTEEVDQNTRKYPINLKNTVELQCLSQDIKPASVSNNQHLSQFQNRDFANNSDFSNNINGLNYDLGVCLNIQADKLIEDDNLQIPYPKEKTNGRGDVTKDDSEDKISELIKEQAGIIFCQSEQEGFLLKKTNLHTADTTNKLPTPLSIEDPVYKNRLAGETKCGNINEDKLLPRSNTSFLWKHHDSVSCTNAVNTLIAQDALYEDLADWYTKKDDTYEYEEEPIYMDAESVRPNCSVSSTECQRSECSSLGTNSDGGWIGISKTDNISTKEKVRENLMVSSKRKGHGRGVNAEEKDSAMWNTVNDKECGSTLAEPDHLYESIYQATLSNKVALRERKKLFSFCSDPGISRNIKNFQKYPPTRSNTIPNHEPTTEGNYHFVRRRTVTESDFRVKMPFNVRRKKYKNVVSLSENAPEKGSRKHLESFPKIVMLLQKTKALSISKKPTRESSTFYIKYSSEEMLPEEDIQHSTSMSTFQHGREQKRTQHGLQQPKTPQPILVSCASHFQSSSNKEVKSLVERRHCKEQDNSSVGKFSSERLKELNLQDAVTEPLVFQAQCPPKEQTTSVKPSSCLEPILSSVEYNPEIRFSEATSESSTSGEGNVHVNDLEFCASSTVSRAMGSEDSLVNGVYLNAQEVLGHWTLADSSLHVSILELPAVHHAQLHFLSDLQGHSVMIHSNKSTVVSYITRKWDTQPVTKFLFQNVESPLLGPQSSHQIVSMSYSECPESGCGPVLSWCNKILRQSGH</sequence>
<keyword evidence="2" id="KW-1185">Reference proteome</keyword>
<feature type="region of interest" description="Disordered" evidence="1">
    <location>
        <begin position="859"/>
        <end position="887"/>
    </location>
</feature>
<feature type="compositionally biased region" description="Basic and acidic residues" evidence="1">
    <location>
        <begin position="301"/>
        <end position="313"/>
    </location>
</feature>
<organism evidence="2 3">
    <name type="scientific">Limulus polyphemus</name>
    <name type="common">Atlantic horseshoe crab</name>
    <dbReference type="NCBI Taxonomy" id="6850"/>
    <lineage>
        <taxon>Eukaryota</taxon>
        <taxon>Metazoa</taxon>
        <taxon>Ecdysozoa</taxon>
        <taxon>Arthropoda</taxon>
        <taxon>Chelicerata</taxon>
        <taxon>Merostomata</taxon>
        <taxon>Xiphosura</taxon>
        <taxon>Limulidae</taxon>
        <taxon>Limulus</taxon>
    </lineage>
</organism>
<dbReference type="GeneID" id="106462437"/>
<accession>A0ABM1SP53</accession>
<feature type="region of interest" description="Disordered" evidence="1">
    <location>
        <begin position="301"/>
        <end position="321"/>
    </location>
</feature>
<feature type="region of interest" description="Disordered" evidence="1">
    <location>
        <begin position="747"/>
        <end position="768"/>
    </location>
</feature>